<proteinExistence type="predicted"/>
<reference evidence="1 2" key="1">
    <citation type="journal article" date="2013" name="ISME J.">
        <title>Comparative genomics of pathogenic lineages of Vibrio nigripulchritudo identifies virulence-associated traits.</title>
        <authorList>
            <person name="Goudenege D."/>
            <person name="Labreuche Y."/>
            <person name="Krin E."/>
            <person name="Ansquer D."/>
            <person name="Mangenot S."/>
            <person name="Calteau A."/>
            <person name="Medigue C."/>
            <person name="Mazel D."/>
            <person name="Polz M.F."/>
            <person name="Le Roux F."/>
        </authorList>
    </citation>
    <scope>NUCLEOTIDE SEQUENCE [LARGE SCALE GENOMIC DNA]</scope>
    <source>
        <strain evidence="1 2">SOn1</strain>
    </source>
</reference>
<sequence length="32" mass="3644">MSLAVSIEETNANAVLNLENELRKIKHTITKY</sequence>
<comment type="caution">
    <text evidence="1">The sequence shown here is derived from an EMBL/GenBank/DDBJ whole genome shotgun (WGS) entry which is preliminary data.</text>
</comment>
<accession>A0AAV2VJ72</accession>
<dbReference type="EMBL" id="CAOF01000020">
    <property type="protein sequence ID" value="CCO44566.1"/>
    <property type="molecule type" value="Genomic_DNA"/>
</dbReference>
<dbReference type="Proteomes" id="UP000018211">
    <property type="component" value="Unassembled WGS sequence"/>
</dbReference>
<dbReference type="AlphaFoldDB" id="A0AAV2VJ72"/>
<organism evidence="1 2">
    <name type="scientific">Vibrio nigripulchritudo SOn1</name>
    <dbReference type="NCBI Taxonomy" id="1238450"/>
    <lineage>
        <taxon>Bacteria</taxon>
        <taxon>Pseudomonadati</taxon>
        <taxon>Pseudomonadota</taxon>
        <taxon>Gammaproteobacteria</taxon>
        <taxon>Vibrionales</taxon>
        <taxon>Vibrionaceae</taxon>
        <taxon>Vibrio</taxon>
    </lineage>
</organism>
<gene>
    <name evidence="1" type="ORF">VIBNISOn1_1160074</name>
</gene>
<name>A0AAV2VJ72_9VIBR</name>
<evidence type="ECO:0000313" key="2">
    <source>
        <dbReference type="Proteomes" id="UP000018211"/>
    </source>
</evidence>
<protein>
    <submittedName>
        <fullName evidence="1">Uncharacterized protein</fullName>
    </submittedName>
</protein>
<evidence type="ECO:0000313" key="1">
    <source>
        <dbReference type="EMBL" id="CCO44566.1"/>
    </source>
</evidence>